<proteinExistence type="predicted"/>
<reference evidence="2" key="1">
    <citation type="submission" date="2021-12" db="EMBL/GenBank/DDBJ databases">
        <title>Draft genome sequence of Corynebacterium ammoniagenes strain T-723.</title>
        <authorList>
            <person name="Matsuzawa M."/>
            <person name="Hiratani M."/>
            <person name="Abe I."/>
            <person name="Tsuji Y."/>
            <person name="Nakamura J."/>
        </authorList>
    </citation>
    <scope>NUCLEOTIDE SEQUENCE</scope>
    <source>
        <strain evidence="2">T-723</strain>
    </source>
</reference>
<dbReference type="Proteomes" id="UP001054925">
    <property type="component" value="Unassembled WGS sequence"/>
</dbReference>
<feature type="region of interest" description="Disordered" evidence="1">
    <location>
        <begin position="70"/>
        <end position="92"/>
    </location>
</feature>
<accession>A0AAV5G8X4</accession>
<dbReference type="EMBL" id="BQKK01000007">
    <property type="protein sequence ID" value="GJN43781.1"/>
    <property type="molecule type" value="Genomic_DNA"/>
</dbReference>
<dbReference type="RefSeq" id="WP_003846070.1">
    <property type="nucleotide sequence ID" value="NZ_BQKK01000007.1"/>
</dbReference>
<organism evidence="2 3">
    <name type="scientific">Corynebacterium ammoniagenes</name>
    <name type="common">Brevibacterium ammoniagenes</name>
    <dbReference type="NCBI Taxonomy" id="1697"/>
    <lineage>
        <taxon>Bacteria</taxon>
        <taxon>Bacillati</taxon>
        <taxon>Actinomycetota</taxon>
        <taxon>Actinomycetes</taxon>
        <taxon>Mycobacteriales</taxon>
        <taxon>Corynebacteriaceae</taxon>
        <taxon>Corynebacterium</taxon>
    </lineage>
</organism>
<comment type="caution">
    <text evidence="2">The sequence shown here is derived from an EMBL/GenBank/DDBJ whole genome shotgun (WGS) entry which is preliminary data.</text>
</comment>
<protein>
    <recommendedName>
        <fullName evidence="4">Peptidase M23</fullName>
    </recommendedName>
</protein>
<sequence length="92" mass="10658">MITFDEAVEKVFHHRGPLAGAAETETHWLFSASRPDNSIGPTLVNRETGEIEQYDTNPKNWRPVLKQFRAQEPKQMPIPEEFYEEPEHIKAP</sequence>
<evidence type="ECO:0008006" key="4">
    <source>
        <dbReference type="Google" id="ProtNLM"/>
    </source>
</evidence>
<name>A0AAV5G8X4_CORAM</name>
<dbReference type="AlphaFoldDB" id="A0AAV5G8X4"/>
<gene>
    <name evidence="2" type="ORF">CAT723_22600</name>
</gene>
<evidence type="ECO:0000256" key="1">
    <source>
        <dbReference type="SAM" id="MobiDB-lite"/>
    </source>
</evidence>
<evidence type="ECO:0000313" key="2">
    <source>
        <dbReference type="EMBL" id="GJN43781.1"/>
    </source>
</evidence>
<evidence type="ECO:0000313" key="3">
    <source>
        <dbReference type="Proteomes" id="UP001054925"/>
    </source>
</evidence>